<keyword evidence="6" id="KW-0460">Magnesium</keyword>
<evidence type="ECO:0000256" key="3">
    <source>
        <dbReference type="ARBA" id="ARBA00013081"/>
    </source>
</evidence>
<comment type="similarity">
    <text evidence="9">Belongs to the PP2C family.</text>
</comment>
<dbReference type="PROSITE" id="PS51746">
    <property type="entry name" value="PPM_2"/>
    <property type="match status" value="1"/>
</dbReference>
<dbReference type="Gene3D" id="3.60.40.10">
    <property type="entry name" value="PPM-type phosphatase domain"/>
    <property type="match status" value="1"/>
</dbReference>
<proteinExistence type="inferred from homology"/>
<comment type="cofactor">
    <cofactor evidence="2">
        <name>Mg(2+)</name>
        <dbReference type="ChEBI" id="CHEBI:18420"/>
    </cofactor>
</comment>
<dbReference type="STRING" id="564608.C1MZC9"/>
<dbReference type="OrthoDB" id="10264738at2759"/>
<name>C1MZC9_MICPC</name>
<dbReference type="OMA" id="AEPDCYI"/>
<sequence length="349" mass="37060">MASTCSFVGATAPMRARVTARRGRAPRASVAPRAETSAVTCAVTPATVQQRSGSATVKGTSRKQNEDRFASYANANAPEGTPYAIYGVYDGHGGFAVSEWLKTNLADIILKEWPRADFCLEALSQACVKADYELVQPPPGIMGAFGERGVGGSKCGSTAVVATLFQEGGSTKLCTANVGDARIILVRDGKPVQMSVDHIPDDEMERRRIDAGNPNLRKSLVTFTEGSWRVGGVLALSRAFGDSFLKESGRFEGFGERNADYGSGFGLNAEPDCYIEQLTDKDTWLMMSSDGLFENNARGGGGGFTNEEIADFLTAASPDATPESLAKELCSMAVSKGSTDDVTVTIMKL</sequence>
<evidence type="ECO:0000256" key="7">
    <source>
        <dbReference type="ARBA" id="ARBA00022912"/>
    </source>
</evidence>
<dbReference type="GeneID" id="9686377"/>
<accession>C1MZC9</accession>
<dbReference type="EC" id="3.1.3.16" evidence="3"/>
<organism evidence="12">
    <name type="scientific">Micromonas pusilla (strain CCMP1545)</name>
    <name type="common">Picoplanktonic green alga</name>
    <dbReference type="NCBI Taxonomy" id="564608"/>
    <lineage>
        <taxon>Eukaryota</taxon>
        <taxon>Viridiplantae</taxon>
        <taxon>Chlorophyta</taxon>
        <taxon>Mamiellophyceae</taxon>
        <taxon>Mamiellales</taxon>
        <taxon>Mamiellaceae</taxon>
        <taxon>Micromonas</taxon>
    </lineage>
</organism>
<keyword evidence="12" id="KW-1185">Reference proteome</keyword>
<evidence type="ECO:0000256" key="8">
    <source>
        <dbReference type="ARBA" id="ARBA00023211"/>
    </source>
</evidence>
<evidence type="ECO:0000256" key="1">
    <source>
        <dbReference type="ARBA" id="ARBA00001936"/>
    </source>
</evidence>
<evidence type="ECO:0000313" key="12">
    <source>
        <dbReference type="Proteomes" id="UP000001876"/>
    </source>
</evidence>
<keyword evidence="7 9" id="KW-0904">Protein phosphatase</keyword>
<evidence type="ECO:0000256" key="4">
    <source>
        <dbReference type="ARBA" id="ARBA00022723"/>
    </source>
</evidence>
<comment type="cofactor">
    <cofactor evidence="1">
        <name>Mn(2+)</name>
        <dbReference type="ChEBI" id="CHEBI:29035"/>
    </cofactor>
</comment>
<evidence type="ECO:0000313" key="11">
    <source>
        <dbReference type="EMBL" id="EEH54841.1"/>
    </source>
</evidence>
<keyword evidence="8" id="KW-0464">Manganese</keyword>
<evidence type="ECO:0000256" key="2">
    <source>
        <dbReference type="ARBA" id="ARBA00001946"/>
    </source>
</evidence>
<dbReference type="GO" id="GO:0046872">
    <property type="term" value="F:metal ion binding"/>
    <property type="evidence" value="ECO:0007669"/>
    <property type="project" value="UniProtKB-KW"/>
</dbReference>
<dbReference type="PROSITE" id="PS01032">
    <property type="entry name" value="PPM_1"/>
    <property type="match status" value="1"/>
</dbReference>
<keyword evidence="5 9" id="KW-0378">Hydrolase</keyword>
<evidence type="ECO:0000256" key="5">
    <source>
        <dbReference type="ARBA" id="ARBA00022801"/>
    </source>
</evidence>
<dbReference type="SMART" id="SM00332">
    <property type="entry name" value="PP2Cc"/>
    <property type="match status" value="1"/>
</dbReference>
<feature type="domain" description="PPM-type phosphatase" evidence="10">
    <location>
        <begin position="51"/>
        <end position="349"/>
    </location>
</feature>
<dbReference type="RefSeq" id="XP_003061191.1">
    <property type="nucleotide sequence ID" value="XM_003061145.1"/>
</dbReference>
<reference evidence="11 12" key="1">
    <citation type="journal article" date="2009" name="Science">
        <title>Green evolution and dynamic adaptations revealed by genomes of the marine picoeukaryotes Micromonas.</title>
        <authorList>
            <person name="Worden A.Z."/>
            <person name="Lee J.H."/>
            <person name="Mock T."/>
            <person name="Rouze P."/>
            <person name="Simmons M.P."/>
            <person name="Aerts A.L."/>
            <person name="Allen A.E."/>
            <person name="Cuvelier M.L."/>
            <person name="Derelle E."/>
            <person name="Everett M.V."/>
            <person name="Foulon E."/>
            <person name="Grimwood J."/>
            <person name="Gundlach H."/>
            <person name="Henrissat B."/>
            <person name="Napoli C."/>
            <person name="McDonald S.M."/>
            <person name="Parker M.S."/>
            <person name="Rombauts S."/>
            <person name="Salamov A."/>
            <person name="Von Dassow P."/>
            <person name="Badger J.H."/>
            <person name="Coutinho P.M."/>
            <person name="Demir E."/>
            <person name="Dubchak I."/>
            <person name="Gentemann C."/>
            <person name="Eikrem W."/>
            <person name="Gready J.E."/>
            <person name="John U."/>
            <person name="Lanier W."/>
            <person name="Lindquist E.A."/>
            <person name="Lucas S."/>
            <person name="Mayer K.F."/>
            <person name="Moreau H."/>
            <person name="Not F."/>
            <person name="Otillar R."/>
            <person name="Panaud O."/>
            <person name="Pangilinan J."/>
            <person name="Paulsen I."/>
            <person name="Piegu B."/>
            <person name="Poliakov A."/>
            <person name="Robbens S."/>
            <person name="Schmutz J."/>
            <person name="Toulza E."/>
            <person name="Wyss T."/>
            <person name="Zelensky A."/>
            <person name="Zhou K."/>
            <person name="Armbrust E.V."/>
            <person name="Bhattacharya D."/>
            <person name="Goodenough U.W."/>
            <person name="Van de Peer Y."/>
            <person name="Grigoriev I.V."/>
        </authorList>
    </citation>
    <scope>NUCLEOTIDE SEQUENCE [LARGE SCALE GENOMIC DNA]</scope>
    <source>
        <strain evidence="11 12">CCMP1545</strain>
    </source>
</reference>
<dbReference type="PANTHER" id="PTHR47992">
    <property type="entry name" value="PROTEIN PHOSPHATASE"/>
    <property type="match status" value="1"/>
</dbReference>
<evidence type="ECO:0000256" key="6">
    <source>
        <dbReference type="ARBA" id="ARBA00022842"/>
    </source>
</evidence>
<dbReference type="AlphaFoldDB" id="C1MZC9"/>
<protein>
    <recommendedName>
        <fullName evidence="3">protein-serine/threonine phosphatase</fullName>
        <ecNumber evidence="3">3.1.3.16</ecNumber>
    </recommendedName>
</protein>
<dbReference type="eggNOG" id="KOG0698">
    <property type="taxonomic scope" value="Eukaryota"/>
</dbReference>
<dbReference type="EMBL" id="GG663743">
    <property type="protein sequence ID" value="EEH54841.1"/>
    <property type="molecule type" value="Genomic_DNA"/>
</dbReference>
<evidence type="ECO:0000256" key="9">
    <source>
        <dbReference type="RuleBase" id="RU003465"/>
    </source>
</evidence>
<dbReference type="CDD" id="cd00143">
    <property type="entry name" value="PP2Cc"/>
    <property type="match status" value="1"/>
</dbReference>
<dbReference type="Proteomes" id="UP000001876">
    <property type="component" value="Unassembled WGS sequence"/>
</dbReference>
<dbReference type="InterPro" id="IPR000222">
    <property type="entry name" value="PP2C_BS"/>
</dbReference>
<dbReference type="InterPro" id="IPR015655">
    <property type="entry name" value="PP2C"/>
</dbReference>
<dbReference type="InterPro" id="IPR036457">
    <property type="entry name" value="PPM-type-like_dom_sf"/>
</dbReference>
<keyword evidence="4" id="KW-0479">Metal-binding</keyword>
<dbReference type="GO" id="GO:0004722">
    <property type="term" value="F:protein serine/threonine phosphatase activity"/>
    <property type="evidence" value="ECO:0007669"/>
    <property type="project" value="UniProtKB-EC"/>
</dbReference>
<dbReference type="SUPFAM" id="SSF81606">
    <property type="entry name" value="PP2C-like"/>
    <property type="match status" value="1"/>
</dbReference>
<dbReference type="KEGG" id="mpp:MICPUCDRAFT_60686"/>
<dbReference type="InterPro" id="IPR001932">
    <property type="entry name" value="PPM-type_phosphatase-like_dom"/>
</dbReference>
<evidence type="ECO:0000259" key="10">
    <source>
        <dbReference type="PROSITE" id="PS51746"/>
    </source>
</evidence>
<dbReference type="Pfam" id="PF00481">
    <property type="entry name" value="PP2C"/>
    <property type="match status" value="1"/>
</dbReference>
<gene>
    <name evidence="11" type="ORF">MICPUCDRAFT_60686</name>
</gene>